<protein>
    <submittedName>
        <fullName evidence="2">Uncharacterized protein</fullName>
    </submittedName>
</protein>
<proteinExistence type="predicted"/>
<organism evidence="2 3">
    <name type="scientific">Solirubrobacter deserti</name>
    <dbReference type="NCBI Taxonomy" id="2282478"/>
    <lineage>
        <taxon>Bacteria</taxon>
        <taxon>Bacillati</taxon>
        <taxon>Actinomycetota</taxon>
        <taxon>Thermoleophilia</taxon>
        <taxon>Solirubrobacterales</taxon>
        <taxon>Solirubrobacteraceae</taxon>
        <taxon>Solirubrobacter</taxon>
    </lineage>
</organism>
<accession>A0ABT4RCK8</accession>
<evidence type="ECO:0000313" key="2">
    <source>
        <dbReference type="EMBL" id="MDA0136116.1"/>
    </source>
</evidence>
<feature type="compositionally biased region" description="Low complexity" evidence="1">
    <location>
        <begin position="127"/>
        <end position="144"/>
    </location>
</feature>
<comment type="caution">
    <text evidence="2">The sequence shown here is derived from an EMBL/GenBank/DDBJ whole genome shotgun (WGS) entry which is preliminary data.</text>
</comment>
<sequence length="171" mass="18495">MSLDELTFELERFDWQGPERLEVRGRWFGVRGQRFMRPTLHLKAGGRRRRLIAALDHKPWAPDDDGVWIAAFAWRGSPEDHVTGARLELTPEIVLDLGAPGEAASGQSLTPRPRPRRVAKPKPAPVAPARAAAPPTSSPGAAASSPPPPTSARAGAPSPRPSRRASGLRET</sequence>
<dbReference type="Proteomes" id="UP001147700">
    <property type="component" value="Unassembled WGS sequence"/>
</dbReference>
<reference evidence="2" key="1">
    <citation type="submission" date="2022-10" db="EMBL/GenBank/DDBJ databases">
        <title>The WGS of Solirubrobacter sp. CPCC 204708.</title>
        <authorList>
            <person name="Jiang Z."/>
        </authorList>
    </citation>
    <scope>NUCLEOTIDE SEQUENCE</scope>
    <source>
        <strain evidence="2">CPCC 204708</strain>
    </source>
</reference>
<feature type="region of interest" description="Disordered" evidence="1">
    <location>
        <begin position="97"/>
        <end position="171"/>
    </location>
</feature>
<evidence type="ECO:0000256" key="1">
    <source>
        <dbReference type="SAM" id="MobiDB-lite"/>
    </source>
</evidence>
<gene>
    <name evidence="2" type="ORF">OJ962_01300</name>
</gene>
<evidence type="ECO:0000313" key="3">
    <source>
        <dbReference type="Proteomes" id="UP001147700"/>
    </source>
</evidence>
<dbReference type="EMBL" id="JAPCID010000002">
    <property type="protein sequence ID" value="MDA0136116.1"/>
    <property type="molecule type" value="Genomic_DNA"/>
</dbReference>
<keyword evidence="3" id="KW-1185">Reference proteome</keyword>
<feature type="non-terminal residue" evidence="2">
    <location>
        <position position="171"/>
    </location>
</feature>
<name>A0ABT4RCK8_9ACTN</name>